<dbReference type="Pfam" id="PF12937">
    <property type="entry name" value="F-box-like"/>
    <property type="match status" value="1"/>
</dbReference>
<dbReference type="InterPro" id="IPR036047">
    <property type="entry name" value="F-box-like_dom_sf"/>
</dbReference>
<keyword evidence="2" id="KW-1185">Reference proteome</keyword>
<dbReference type="SMART" id="SM00256">
    <property type="entry name" value="FBOX"/>
    <property type="match status" value="1"/>
</dbReference>
<evidence type="ECO:0000313" key="2">
    <source>
        <dbReference type="Proteomes" id="UP000504606"/>
    </source>
</evidence>
<dbReference type="KEGG" id="foc:127749282"/>
<evidence type="ECO:0000259" key="1">
    <source>
        <dbReference type="PROSITE" id="PS50181"/>
    </source>
</evidence>
<protein>
    <submittedName>
        <fullName evidence="3">Uncharacterized protein LOC127749282</fullName>
    </submittedName>
</protein>
<evidence type="ECO:0000313" key="3">
    <source>
        <dbReference type="RefSeq" id="XP_052122741.1"/>
    </source>
</evidence>
<proteinExistence type="predicted"/>
<dbReference type="Gene3D" id="1.20.1280.50">
    <property type="match status" value="1"/>
</dbReference>
<dbReference type="OrthoDB" id="10036898at2759"/>
<dbReference type="SUPFAM" id="SSF81383">
    <property type="entry name" value="F-box domain"/>
    <property type="match status" value="1"/>
</dbReference>
<dbReference type="SUPFAM" id="SSF52047">
    <property type="entry name" value="RNI-like"/>
    <property type="match status" value="1"/>
</dbReference>
<feature type="domain" description="F-box" evidence="1">
    <location>
        <begin position="61"/>
        <end position="107"/>
    </location>
</feature>
<accession>A0A9C6TUP1</accession>
<dbReference type="AlphaFoldDB" id="A0A9C6TUP1"/>
<reference evidence="3" key="1">
    <citation type="submission" date="2025-08" db="UniProtKB">
        <authorList>
            <consortium name="RefSeq"/>
        </authorList>
    </citation>
    <scope>IDENTIFICATION</scope>
    <source>
        <tissue evidence="3">Whole organism</tissue>
    </source>
</reference>
<dbReference type="PROSITE" id="PS50181">
    <property type="entry name" value="FBOX"/>
    <property type="match status" value="1"/>
</dbReference>
<dbReference type="GeneID" id="127749282"/>
<dbReference type="InterPro" id="IPR032675">
    <property type="entry name" value="LRR_dom_sf"/>
</dbReference>
<dbReference type="Proteomes" id="UP000504606">
    <property type="component" value="Unplaced"/>
</dbReference>
<dbReference type="Gene3D" id="3.80.10.10">
    <property type="entry name" value="Ribonuclease Inhibitor"/>
    <property type="match status" value="1"/>
</dbReference>
<dbReference type="InterPro" id="IPR001810">
    <property type="entry name" value="F-box_dom"/>
</dbReference>
<gene>
    <name evidence="3" type="primary">LOC127749282</name>
</gene>
<name>A0A9C6TUP1_FRAOC</name>
<sequence length="441" mass="48753">MVISKAGQPGARPGVICSRFHARDGAPPCSIGSSPGNNVLPSPARVCCPEPSQQVVQPALSTRMDHLPDDVLLVVMSHLRTWDLFSCRLVCKRFAPLALHPEVWRHRNLWEPFNRDYVNVLFCPVLRLAPCLDDLRITLPSPHTCHSLFTGPCATKRLYIEIREPSGAAQAALLIRHQRELGRLKGIHLHLLDEQSGLRPEFSVADTSVLFGTVVSTPGLHYLDISPAGDELLPIKSSPRWLHPTIEASMTDFSCPWSPALEHFFNCMLAVHAASLEVVEMREYTFEFNSPSTVALLAQLPALVELFCSVFPGMEALAECATLRHIHLEINPQKDHVRAYAPAAASFLRRARQLRTLQLKYEDEGDVGVELITALASSGRSGVEVLRIDYDPCDIEAHLPELLGALASLPALRRLIVNVEKDSPHAQKILAATSSIQVEFK</sequence>
<organism evidence="2 3">
    <name type="scientific">Frankliniella occidentalis</name>
    <name type="common">Western flower thrips</name>
    <name type="synonym">Euthrips occidentalis</name>
    <dbReference type="NCBI Taxonomy" id="133901"/>
    <lineage>
        <taxon>Eukaryota</taxon>
        <taxon>Metazoa</taxon>
        <taxon>Ecdysozoa</taxon>
        <taxon>Arthropoda</taxon>
        <taxon>Hexapoda</taxon>
        <taxon>Insecta</taxon>
        <taxon>Pterygota</taxon>
        <taxon>Neoptera</taxon>
        <taxon>Paraneoptera</taxon>
        <taxon>Thysanoptera</taxon>
        <taxon>Terebrantia</taxon>
        <taxon>Thripoidea</taxon>
        <taxon>Thripidae</taxon>
        <taxon>Frankliniella</taxon>
    </lineage>
</organism>
<dbReference type="RefSeq" id="XP_052122741.1">
    <property type="nucleotide sequence ID" value="XM_052266781.1"/>
</dbReference>